<reference evidence="1" key="2">
    <citation type="submission" date="2022-06" db="UniProtKB">
        <authorList>
            <consortium name="EnsemblMetazoa"/>
        </authorList>
    </citation>
    <scope>IDENTIFICATION</scope>
    <source>
        <strain evidence="1">PS312</strain>
    </source>
</reference>
<dbReference type="AlphaFoldDB" id="A0A2A6BM85"/>
<protein>
    <submittedName>
        <fullName evidence="1">CCHC-type domain-containing protein</fullName>
    </submittedName>
</protein>
<gene>
    <name evidence="1" type="primary">WBGene00274299</name>
</gene>
<accession>A0A8R1UPR3</accession>
<dbReference type="GO" id="GO:0008270">
    <property type="term" value="F:zinc ion binding"/>
    <property type="evidence" value="ECO:0007669"/>
    <property type="project" value="InterPro"/>
</dbReference>
<dbReference type="InterPro" id="IPR036875">
    <property type="entry name" value="Znf_CCHC_sf"/>
</dbReference>
<dbReference type="InterPro" id="IPR001878">
    <property type="entry name" value="Znf_CCHC"/>
</dbReference>
<dbReference type="EnsemblMetazoa" id="PPA35930.1">
    <property type="protein sequence ID" value="PPA35930.1"/>
    <property type="gene ID" value="WBGene00274299"/>
</dbReference>
<dbReference type="SUPFAM" id="SSF57756">
    <property type="entry name" value="Retrovirus zinc finger-like domains"/>
    <property type="match status" value="1"/>
</dbReference>
<dbReference type="PANTHER" id="PTHR33435">
    <property type="entry name" value="PROTEIN CBG21870-RELATED"/>
    <property type="match status" value="1"/>
</dbReference>
<keyword evidence="2" id="KW-1185">Reference proteome</keyword>
<dbReference type="PANTHER" id="PTHR33435:SF3">
    <property type="entry name" value="PROTEIN CBG21870"/>
    <property type="match status" value="1"/>
</dbReference>
<evidence type="ECO:0000313" key="2">
    <source>
        <dbReference type="Proteomes" id="UP000005239"/>
    </source>
</evidence>
<dbReference type="GO" id="GO:0019899">
    <property type="term" value="F:enzyme binding"/>
    <property type="evidence" value="ECO:0007669"/>
    <property type="project" value="UniProtKB-ARBA"/>
</dbReference>
<dbReference type="SMART" id="SM00343">
    <property type="entry name" value="ZnF_C2HC"/>
    <property type="match status" value="1"/>
</dbReference>
<accession>A0A2A6BM85</accession>
<dbReference type="GO" id="GO:0003676">
    <property type="term" value="F:nucleic acid binding"/>
    <property type="evidence" value="ECO:0007669"/>
    <property type="project" value="InterPro"/>
</dbReference>
<dbReference type="Proteomes" id="UP000005239">
    <property type="component" value="Unassembled WGS sequence"/>
</dbReference>
<organism evidence="1 2">
    <name type="scientific">Pristionchus pacificus</name>
    <name type="common">Parasitic nematode worm</name>
    <dbReference type="NCBI Taxonomy" id="54126"/>
    <lineage>
        <taxon>Eukaryota</taxon>
        <taxon>Metazoa</taxon>
        <taxon>Ecdysozoa</taxon>
        <taxon>Nematoda</taxon>
        <taxon>Chromadorea</taxon>
        <taxon>Rhabditida</taxon>
        <taxon>Rhabditina</taxon>
        <taxon>Diplogasteromorpha</taxon>
        <taxon>Diplogasteroidea</taxon>
        <taxon>Neodiplogasteridae</taxon>
        <taxon>Pristionchus</taxon>
    </lineage>
</organism>
<evidence type="ECO:0000313" key="1">
    <source>
        <dbReference type="EnsemblMetazoa" id="PPA35930.1"/>
    </source>
</evidence>
<dbReference type="PROSITE" id="PS50158">
    <property type="entry name" value="ZF_CCHC"/>
    <property type="match status" value="1"/>
</dbReference>
<name>A0A2A6BM85_PRIPA</name>
<sequence length="421" mass="45649">MSSDQPQVTSILPPSIIVSSISSIVDRQSSIVDRHSSIVQSSDGSSSSSLPSSSMLPVSSAASLMPSTQSSPPFVNSPLSSGVHSSVAHLPTGQSHLELLVSALKPHLVAPSPISHTVPRVKNGETQEIIASLVEAANEAEKVKVGRGSINTVISLILERIQVLVVQETSPGFSDSFKKVKALHSLAGGGMDPQLLAAAMTLTASNSNSLPSISKRRRPDSPPSFQAREQEYKSTSYSRSHFPAPAFNTKFTCFNCHQRGHKSPECPLPPRRTIQEGYRILVPSHLSTKSFHFSDNRVTSSVDADFVAKQLIEWLQSGAIVEAKADEELAVFPLTVAKNDTIEELARGVGWIRHDLEQAGMNVNEEKSKFLPAQSSKWLGFDIDLGKGREKSRPFIPPFCSKQLHGWRTKESEQLQCPNSS</sequence>
<reference evidence="2" key="1">
    <citation type="journal article" date="2008" name="Nat. Genet.">
        <title>The Pristionchus pacificus genome provides a unique perspective on nematode lifestyle and parasitism.</title>
        <authorList>
            <person name="Dieterich C."/>
            <person name="Clifton S.W."/>
            <person name="Schuster L.N."/>
            <person name="Chinwalla A."/>
            <person name="Delehaunty K."/>
            <person name="Dinkelacker I."/>
            <person name="Fulton L."/>
            <person name="Fulton R."/>
            <person name="Godfrey J."/>
            <person name="Minx P."/>
            <person name="Mitreva M."/>
            <person name="Roeseler W."/>
            <person name="Tian H."/>
            <person name="Witte H."/>
            <person name="Yang S.P."/>
            <person name="Wilson R.K."/>
            <person name="Sommer R.J."/>
        </authorList>
    </citation>
    <scope>NUCLEOTIDE SEQUENCE [LARGE SCALE GENOMIC DNA]</scope>
    <source>
        <strain evidence="2">PS312</strain>
    </source>
</reference>
<proteinExistence type="predicted"/>